<comment type="cofactor">
    <cofactor evidence="1">
        <name>[4Fe-4S] cluster</name>
        <dbReference type="ChEBI" id="CHEBI:49883"/>
    </cofactor>
</comment>
<dbReference type="Pfam" id="PF16199">
    <property type="entry name" value="Radical_SAM_C"/>
    <property type="match status" value="1"/>
</dbReference>
<dbReference type="SFLD" id="SFLDS00029">
    <property type="entry name" value="Radical_SAM"/>
    <property type="match status" value="1"/>
</dbReference>
<keyword evidence="6" id="KW-0411">Iron-sulfur</keyword>
<dbReference type="NCBIfam" id="TIGR01212">
    <property type="entry name" value="TIGR01212 family radical SAM protein"/>
    <property type="match status" value="1"/>
</dbReference>
<proteinExistence type="predicted"/>
<accession>A0A921DRX6</accession>
<dbReference type="SUPFAM" id="SSF102114">
    <property type="entry name" value="Radical SAM enzymes"/>
    <property type="match status" value="1"/>
</dbReference>
<dbReference type="Pfam" id="PF04055">
    <property type="entry name" value="Radical_SAM"/>
    <property type="match status" value="1"/>
</dbReference>
<evidence type="ECO:0000313" key="8">
    <source>
        <dbReference type="EMBL" id="HJD97563.1"/>
    </source>
</evidence>
<dbReference type="InterPro" id="IPR023404">
    <property type="entry name" value="rSAM_horseshoe"/>
</dbReference>
<dbReference type="PROSITE" id="PS51918">
    <property type="entry name" value="RADICAL_SAM"/>
    <property type="match status" value="1"/>
</dbReference>
<dbReference type="InterPro" id="IPR006638">
    <property type="entry name" value="Elp3/MiaA/NifB-like_rSAM"/>
</dbReference>
<organism evidence="8 9">
    <name type="scientific">Mailhella massiliensis</name>
    <dbReference type="NCBI Taxonomy" id="1903261"/>
    <lineage>
        <taxon>Bacteria</taxon>
        <taxon>Pseudomonadati</taxon>
        <taxon>Thermodesulfobacteriota</taxon>
        <taxon>Desulfovibrionia</taxon>
        <taxon>Desulfovibrionales</taxon>
        <taxon>Desulfovibrionaceae</taxon>
        <taxon>Mailhella</taxon>
    </lineage>
</organism>
<dbReference type="InterPro" id="IPR007197">
    <property type="entry name" value="rSAM"/>
</dbReference>
<dbReference type="InterPro" id="IPR039661">
    <property type="entry name" value="ELP3"/>
</dbReference>
<dbReference type="GO" id="GO:0046872">
    <property type="term" value="F:metal ion binding"/>
    <property type="evidence" value="ECO:0007669"/>
    <property type="project" value="UniProtKB-KW"/>
</dbReference>
<evidence type="ECO:0000259" key="7">
    <source>
        <dbReference type="PROSITE" id="PS51918"/>
    </source>
</evidence>
<dbReference type="InterPro" id="IPR058240">
    <property type="entry name" value="rSAM_sf"/>
</dbReference>
<reference evidence="8" key="1">
    <citation type="journal article" date="2021" name="PeerJ">
        <title>Extensive microbial diversity within the chicken gut microbiome revealed by metagenomics and culture.</title>
        <authorList>
            <person name="Gilroy R."/>
            <person name="Ravi A."/>
            <person name="Getino M."/>
            <person name="Pursley I."/>
            <person name="Horton D.L."/>
            <person name="Alikhan N.F."/>
            <person name="Baker D."/>
            <person name="Gharbi K."/>
            <person name="Hall N."/>
            <person name="Watson M."/>
            <person name="Adriaenssens E.M."/>
            <person name="Foster-Nyarko E."/>
            <person name="Jarju S."/>
            <person name="Secka A."/>
            <person name="Antonio M."/>
            <person name="Oren A."/>
            <person name="Chaudhuri R.R."/>
            <person name="La Ragione R."/>
            <person name="Hildebrand F."/>
            <person name="Pallen M.J."/>
        </authorList>
    </citation>
    <scope>NUCLEOTIDE SEQUENCE</scope>
    <source>
        <strain evidence="8">ChiGjej2B2-19336</strain>
    </source>
</reference>
<protein>
    <submittedName>
        <fullName evidence="8">TIGR01212 family radical SAM protein</fullName>
    </submittedName>
</protein>
<keyword evidence="3" id="KW-0949">S-adenosyl-L-methionine</keyword>
<evidence type="ECO:0000256" key="1">
    <source>
        <dbReference type="ARBA" id="ARBA00001966"/>
    </source>
</evidence>
<dbReference type="Proteomes" id="UP000698963">
    <property type="component" value="Unassembled WGS sequence"/>
</dbReference>
<dbReference type="InterPro" id="IPR005911">
    <property type="entry name" value="YhcC-like"/>
</dbReference>
<dbReference type="SFLD" id="SFLDG01086">
    <property type="entry name" value="elongater_protein-like"/>
    <property type="match status" value="1"/>
</dbReference>
<feature type="domain" description="Radical SAM core" evidence="7">
    <location>
        <begin position="18"/>
        <end position="256"/>
    </location>
</feature>
<name>A0A921DRX6_9BACT</name>
<evidence type="ECO:0000313" key="9">
    <source>
        <dbReference type="Proteomes" id="UP000698963"/>
    </source>
</evidence>
<dbReference type="GO" id="GO:0003824">
    <property type="term" value="F:catalytic activity"/>
    <property type="evidence" value="ECO:0007669"/>
    <property type="project" value="InterPro"/>
</dbReference>
<dbReference type="SFLD" id="SFLDG01091">
    <property type="entry name" value="uncharacterized_CHP01210-like"/>
    <property type="match status" value="1"/>
</dbReference>
<keyword evidence="4" id="KW-0479">Metal-binding</keyword>
<evidence type="ECO:0000256" key="4">
    <source>
        <dbReference type="ARBA" id="ARBA00022723"/>
    </source>
</evidence>
<evidence type="ECO:0000256" key="3">
    <source>
        <dbReference type="ARBA" id="ARBA00022691"/>
    </source>
</evidence>
<gene>
    <name evidence="8" type="ORF">K8W16_07955</name>
</gene>
<dbReference type="RefSeq" id="WP_304122613.1">
    <property type="nucleotide sequence ID" value="NZ_DYZA01000161.1"/>
</dbReference>
<dbReference type="Gene3D" id="3.80.30.20">
    <property type="entry name" value="tm_1862 like domain"/>
    <property type="match status" value="1"/>
</dbReference>
<dbReference type="PANTHER" id="PTHR11135:SF1">
    <property type="entry name" value="PROTEIN YHCC"/>
    <property type="match status" value="1"/>
</dbReference>
<comment type="caution">
    <text evidence="8">The sequence shown here is derived from an EMBL/GenBank/DDBJ whole genome shotgun (WGS) entry which is preliminary data.</text>
</comment>
<keyword evidence="2" id="KW-0004">4Fe-4S</keyword>
<evidence type="ECO:0000256" key="5">
    <source>
        <dbReference type="ARBA" id="ARBA00023004"/>
    </source>
</evidence>
<dbReference type="SMART" id="SM00729">
    <property type="entry name" value="Elp3"/>
    <property type="match status" value="1"/>
</dbReference>
<dbReference type="GO" id="GO:0051539">
    <property type="term" value="F:4 iron, 4 sulfur cluster binding"/>
    <property type="evidence" value="ECO:0007669"/>
    <property type="project" value="UniProtKB-KW"/>
</dbReference>
<keyword evidence="5" id="KW-0408">Iron</keyword>
<dbReference type="EMBL" id="DYZA01000161">
    <property type="protein sequence ID" value="HJD97563.1"/>
    <property type="molecule type" value="Genomic_DNA"/>
</dbReference>
<dbReference type="InterPro" id="IPR032432">
    <property type="entry name" value="Radical_SAM_C"/>
</dbReference>
<reference evidence="8" key="2">
    <citation type="submission" date="2021-09" db="EMBL/GenBank/DDBJ databases">
        <authorList>
            <person name="Gilroy R."/>
        </authorList>
    </citation>
    <scope>NUCLEOTIDE SEQUENCE</scope>
    <source>
        <strain evidence="8">ChiGjej2B2-19336</strain>
    </source>
</reference>
<sequence length="315" mass="34520">MKERSPRYLSLDCRLRALFGEKVQKIPLDAGSTCPNRDGTLSTGGCTFCNAEGSGTGRAALGLRGQWEAWRERFARSPRTRHTRLFLAYLQSFTNTYGPASRLAALLEEISSLPCLAGACVGTRPDCIDREKLALLAALPFPEFWLEIGAQTCRDDTLARINRHHSAADTEQAVRLAADFGIPVCLHLMAGLPGESGKDFLQTVQWAATLPIRGVKLHNLYFPKGAAVEKERKEGRLTPLDQDEYAALAAKALTFLPSPVVIHRLCADPAPGELAAPPWALDKGGTLHLIRSTLEYNNWWQGKAADTPENNPFLS</sequence>
<evidence type="ECO:0000256" key="6">
    <source>
        <dbReference type="ARBA" id="ARBA00023014"/>
    </source>
</evidence>
<dbReference type="PANTHER" id="PTHR11135">
    <property type="entry name" value="HISTONE ACETYLTRANSFERASE-RELATED"/>
    <property type="match status" value="1"/>
</dbReference>
<evidence type="ECO:0000256" key="2">
    <source>
        <dbReference type="ARBA" id="ARBA00022485"/>
    </source>
</evidence>
<dbReference type="AlphaFoldDB" id="A0A921DRX6"/>